<dbReference type="Proteomes" id="UP001141629">
    <property type="component" value="Unassembled WGS sequence"/>
</dbReference>
<evidence type="ECO:0000313" key="1">
    <source>
        <dbReference type="EMBL" id="MCV7421688.1"/>
    </source>
</evidence>
<dbReference type="Pfam" id="PF02288">
    <property type="entry name" value="Dehydratase_MU"/>
    <property type="match status" value="1"/>
</dbReference>
<dbReference type="Gene3D" id="3.40.50.10150">
    <property type="entry name" value="B12-dependent dehydatase associated subunit"/>
    <property type="match status" value="1"/>
</dbReference>
<dbReference type="InterPro" id="IPR010254">
    <property type="entry name" value="B12-dep_deHydtase_bsu"/>
</dbReference>
<reference evidence="1" key="1">
    <citation type="submission" date="2020-07" db="EMBL/GenBank/DDBJ databases">
        <authorList>
            <person name="Pettersson B.M.F."/>
            <person name="Behra P.R.K."/>
            <person name="Ramesh M."/>
            <person name="Das S."/>
            <person name="Dasgupta S."/>
            <person name="Kirsebom L.A."/>
        </authorList>
    </citation>
    <scope>NUCLEOTIDE SEQUENCE</scope>
    <source>
        <strain evidence="1">DSM 44838</strain>
    </source>
</reference>
<accession>A0A9X3C1U8</accession>
<reference evidence="1" key="2">
    <citation type="journal article" date="2022" name="BMC Genomics">
        <title>Comparative genome analysis of mycobacteria focusing on tRNA and non-coding RNA.</title>
        <authorList>
            <person name="Behra P.R.K."/>
            <person name="Pettersson B.M.F."/>
            <person name="Ramesh M."/>
            <person name="Das S."/>
            <person name="Dasgupta S."/>
            <person name="Kirsebom L.A."/>
        </authorList>
    </citation>
    <scope>NUCLEOTIDE SEQUENCE</scope>
    <source>
        <strain evidence="1">DSM 44838</strain>
    </source>
</reference>
<protein>
    <submittedName>
        <fullName evidence="1">Glycerol dehydratase reactivase beta/small subunit family protein</fullName>
    </submittedName>
</protein>
<gene>
    <name evidence="1" type="ORF">H7K45_14160</name>
</gene>
<name>A0A9X3C1U8_9MYCO</name>
<dbReference type="AlphaFoldDB" id="A0A9X3C1U8"/>
<organism evidence="1 2">
    <name type="scientific">Mycobacterium yunnanensis</name>
    <dbReference type="NCBI Taxonomy" id="368477"/>
    <lineage>
        <taxon>Bacteria</taxon>
        <taxon>Bacillati</taxon>
        <taxon>Actinomycetota</taxon>
        <taxon>Actinomycetes</taxon>
        <taxon>Mycobacteriales</taxon>
        <taxon>Mycobacteriaceae</taxon>
        <taxon>Mycobacterium</taxon>
    </lineage>
</organism>
<sequence>MLVLSVAAGPVEDEVLAGMEEEGVPSVVERPRHGDDDAITLATTAAGRSSLAVGVGIDAGGRVCVQHDKLPDPLPELYSSGPADGGTARSLGHDAARIVVGIPLRAERLS</sequence>
<comment type="caution">
    <text evidence="1">The sequence shown here is derived from an EMBL/GenBank/DDBJ whole genome shotgun (WGS) entry which is preliminary data.</text>
</comment>
<keyword evidence="2" id="KW-1185">Reference proteome</keyword>
<dbReference type="InterPro" id="IPR003208">
    <property type="entry name" value="Dehydtase/Dehydtase_re"/>
</dbReference>
<evidence type="ECO:0000313" key="2">
    <source>
        <dbReference type="Proteomes" id="UP001141629"/>
    </source>
</evidence>
<proteinExistence type="predicted"/>
<dbReference type="EMBL" id="JACKVK010000008">
    <property type="protein sequence ID" value="MCV7421688.1"/>
    <property type="molecule type" value="Genomic_DNA"/>
</dbReference>
<dbReference type="SUPFAM" id="SSF52968">
    <property type="entry name" value="B12-dependent dehydatase associated subunit"/>
    <property type="match status" value="1"/>
</dbReference>